<evidence type="ECO:0000256" key="11">
    <source>
        <dbReference type="RuleBase" id="RU000492"/>
    </source>
</evidence>
<dbReference type="InterPro" id="IPR050547">
    <property type="entry name" value="DEAD_box_RNA_helicases"/>
</dbReference>
<feature type="compositionally biased region" description="Basic and acidic residues" evidence="12">
    <location>
        <begin position="515"/>
        <end position="564"/>
    </location>
</feature>
<dbReference type="PROSITE" id="PS51194">
    <property type="entry name" value="HELICASE_CTER"/>
    <property type="match status" value="1"/>
</dbReference>
<gene>
    <name evidence="16" type="ORF">FDO65_01265</name>
</gene>
<dbReference type="GO" id="GO:0005829">
    <property type="term" value="C:cytosol"/>
    <property type="evidence" value="ECO:0007669"/>
    <property type="project" value="TreeGrafter"/>
</dbReference>
<dbReference type="SUPFAM" id="SSF52540">
    <property type="entry name" value="P-loop containing nucleoside triphosphate hydrolases"/>
    <property type="match status" value="1"/>
</dbReference>
<dbReference type="CDD" id="cd00268">
    <property type="entry name" value="DEADc"/>
    <property type="match status" value="1"/>
</dbReference>
<dbReference type="EC" id="3.6.4.13" evidence="1"/>
<dbReference type="SMART" id="SM00487">
    <property type="entry name" value="DEXDc"/>
    <property type="match status" value="1"/>
</dbReference>
<dbReference type="InterPro" id="IPR057325">
    <property type="entry name" value="DeaD_dimer"/>
</dbReference>
<keyword evidence="3 11" id="KW-0547">Nucleotide-binding</keyword>
<feature type="domain" description="DEAD-box RNA helicase Q" evidence="15">
    <location>
        <begin position="72"/>
        <end position="100"/>
    </location>
</feature>
<dbReference type="InterPro" id="IPR014001">
    <property type="entry name" value="Helicase_ATP-bd"/>
</dbReference>
<name>A0A4U6QJV9_9ACTN</name>
<feature type="region of interest" description="Disordered" evidence="12">
    <location>
        <begin position="515"/>
        <end position="575"/>
    </location>
</feature>
<keyword evidence="4 11" id="KW-0378">Hydrolase</keyword>
<feature type="compositionally biased region" description="Low complexity" evidence="12">
    <location>
        <begin position="649"/>
        <end position="660"/>
    </location>
</feature>
<dbReference type="Gene3D" id="3.30.70.330">
    <property type="match status" value="1"/>
</dbReference>
<feature type="domain" description="Helicase C-terminal" evidence="14">
    <location>
        <begin position="320"/>
        <end position="460"/>
    </location>
</feature>
<dbReference type="InterPro" id="IPR001650">
    <property type="entry name" value="Helicase_C-like"/>
</dbReference>
<evidence type="ECO:0000256" key="7">
    <source>
        <dbReference type="ARBA" id="ARBA00023016"/>
    </source>
</evidence>
<reference evidence="16 17" key="1">
    <citation type="submission" date="2019-05" db="EMBL/GenBank/DDBJ databases">
        <title>Nakamurella sp. N5BH11, whole genome shotgun sequence.</title>
        <authorList>
            <person name="Tuo L."/>
        </authorList>
    </citation>
    <scope>NUCLEOTIDE SEQUENCE [LARGE SCALE GENOMIC DNA]</scope>
    <source>
        <strain evidence="16 17">N5BH11</strain>
    </source>
</reference>
<dbReference type="InterPro" id="IPR011545">
    <property type="entry name" value="DEAD/DEAH_box_helicase_dom"/>
</dbReference>
<dbReference type="GO" id="GO:0009409">
    <property type="term" value="P:response to cold"/>
    <property type="evidence" value="ECO:0007669"/>
    <property type="project" value="TreeGrafter"/>
</dbReference>
<feature type="region of interest" description="Disordered" evidence="12">
    <location>
        <begin position="1"/>
        <end position="68"/>
    </location>
</feature>
<dbReference type="InterPro" id="IPR044742">
    <property type="entry name" value="DEAD/DEAH_RhlB"/>
</dbReference>
<evidence type="ECO:0000256" key="4">
    <source>
        <dbReference type="ARBA" id="ARBA00022801"/>
    </source>
</evidence>
<feature type="short sequence motif" description="Q motif" evidence="10">
    <location>
        <begin position="72"/>
        <end position="100"/>
    </location>
</feature>
<dbReference type="Pfam" id="PF03880">
    <property type="entry name" value="DbpA"/>
    <property type="match status" value="1"/>
</dbReference>
<keyword evidence="5 11" id="KW-0347">Helicase</keyword>
<dbReference type="EMBL" id="SZZH01000001">
    <property type="protein sequence ID" value="TKV60376.1"/>
    <property type="molecule type" value="Genomic_DNA"/>
</dbReference>
<keyword evidence="17" id="KW-1185">Reference proteome</keyword>
<dbReference type="RefSeq" id="WP_137447680.1">
    <property type="nucleotide sequence ID" value="NZ_SZZH01000001.1"/>
</dbReference>
<dbReference type="PANTHER" id="PTHR47963:SF8">
    <property type="entry name" value="ATP-DEPENDENT RNA HELICASE DEAD"/>
    <property type="match status" value="1"/>
</dbReference>
<evidence type="ECO:0000313" key="16">
    <source>
        <dbReference type="EMBL" id="TKV60376.1"/>
    </source>
</evidence>
<evidence type="ECO:0000313" key="17">
    <source>
        <dbReference type="Proteomes" id="UP000306985"/>
    </source>
</evidence>
<evidence type="ECO:0000256" key="9">
    <source>
        <dbReference type="ARBA" id="ARBA00047984"/>
    </source>
</evidence>
<dbReference type="PANTHER" id="PTHR47963">
    <property type="entry name" value="DEAD-BOX ATP-DEPENDENT RNA HELICASE 47, MITOCHONDRIAL"/>
    <property type="match status" value="1"/>
</dbReference>
<dbReference type="OrthoDB" id="9805696at2"/>
<dbReference type="AlphaFoldDB" id="A0A4U6QJV9"/>
<comment type="catalytic activity">
    <reaction evidence="9">
        <text>ATP + H2O = ADP + phosphate + H(+)</text>
        <dbReference type="Rhea" id="RHEA:13065"/>
        <dbReference type="ChEBI" id="CHEBI:15377"/>
        <dbReference type="ChEBI" id="CHEBI:15378"/>
        <dbReference type="ChEBI" id="CHEBI:30616"/>
        <dbReference type="ChEBI" id="CHEBI:43474"/>
        <dbReference type="ChEBI" id="CHEBI:456216"/>
        <dbReference type="EC" id="3.6.4.13"/>
    </reaction>
</comment>
<evidence type="ECO:0000259" key="15">
    <source>
        <dbReference type="PROSITE" id="PS51195"/>
    </source>
</evidence>
<proteinExistence type="inferred from homology"/>
<dbReference type="CDD" id="cd18787">
    <property type="entry name" value="SF2_C_DEAD"/>
    <property type="match status" value="1"/>
</dbReference>
<evidence type="ECO:0000256" key="5">
    <source>
        <dbReference type="ARBA" id="ARBA00022806"/>
    </source>
</evidence>
<evidence type="ECO:0000259" key="14">
    <source>
        <dbReference type="PROSITE" id="PS51194"/>
    </source>
</evidence>
<dbReference type="SMART" id="SM00490">
    <property type="entry name" value="HELICc"/>
    <property type="match status" value="1"/>
</dbReference>
<keyword evidence="2" id="KW-0963">Cytoplasm</keyword>
<dbReference type="Pfam" id="PF25399">
    <property type="entry name" value="DeaD_dimer"/>
    <property type="match status" value="1"/>
</dbReference>
<dbReference type="Proteomes" id="UP000306985">
    <property type="component" value="Unassembled WGS sequence"/>
</dbReference>
<dbReference type="GO" id="GO:0003724">
    <property type="term" value="F:RNA helicase activity"/>
    <property type="evidence" value="ECO:0007669"/>
    <property type="project" value="UniProtKB-EC"/>
</dbReference>
<sequence>MTSDATLSPDTISESIPSLDDAPAAVESDGATDLTSEPAADVDADATDGSDALDRSDESDQSDDDELLSPQLRFTDLDLPEPLLRAVVDLEFVTPSPIQAAAIPALLAGRDITGVAQTGTGKTAAFGLPLLAAIQPRQRQVQALVLTPTRELAMQVAEALTTFAKHLPSVDVVAVYGGAPFPPQRDALRKGAQIVVGTPGRVIDHLERHTLDLSGLVYLVLDEADEMLRMGFAEDVDRILSDAPSDRQTALFSATMPPAIRSIAASHLTNPVDIAVARQSSTVENVTQTYAVVPFRQKVDVLARILQMNEGTAAAAAGADGEDQKPATIVFVRTKQACDEVGTELVARGVTAAALNGDVPQKERERIIERLRDGRLDVLVATDVAARGLDVERIDLVVNFDAPLEPESYVHRIGRTGRAGRTGQALTFFTPREVGRLRAIERATRQKITQVTPPTAAEVASHRLGSMLRRAVERSDAGLLSNTRRTVADFLATGQATAEELAVALLALSIGDEGRPMAEPEVEHTFDERTRSDRPTRGDRPGGRGDRSVSDRGSAERGGRRREGPIGPRYRLAVGHRDGVRPAGIVGALTGESDLRGSDLGKIDIYDTFSLVEINEPLSDAALSRLGAAKVSGRALRIQPDTGGSRRTGGAAHAPGQHGPRTPRRFGKERRGERRD</sequence>
<dbReference type="GO" id="GO:0016787">
    <property type="term" value="F:hydrolase activity"/>
    <property type="evidence" value="ECO:0007669"/>
    <property type="project" value="UniProtKB-KW"/>
</dbReference>
<dbReference type="FunFam" id="3.40.50.300:FF:000108">
    <property type="entry name" value="ATP-dependent RNA helicase RhlE"/>
    <property type="match status" value="1"/>
</dbReference>
<dbReference type="InterPro" id="IPR027417">
    <property type="entry name" value="P-loop_NTPase"/>
</dbReference>
<dbReference type="InterPro" id="IPR000629">
    <property type="entry name" value="RNA-helicase_DEAD-box_CS"/>
</dbReference>
<evidence type="ECO:0000256" key="2">
    <source>
        <dbReference type="ARBA" id="ARBA00022490"/>
    </source>
</evidence>
<evidence type="ECO:0000256" key="8">
    <source>
        <dbReference type="ARBA" id="ARBA00038437"/>
    </source>
</evidence>
<dbReference type="Gene3D" id="3.40.50.300">
    <property type="entry name" value="P-loop containing nucleotide triphosphate hydrolases"/>
    <property type="match status" value="2"/>
</dbReference>
<evidence type="ECO:0000256" key="12">
    <source>
        <dbReference type="SAM" id="MobiDB-lite"/>
    </source>
</evidence>
<feature type="compositionally biased region" description="Polar residues" evidence="12">
    <location>
        <begin position="1"/>
        <end position="16"/>
    </location>
</feature>
<comment type="caution">
    <text evidence="16">The sequence shown here is derived from an EMBL/GenBank/DDBJ whole genome shotgun (WGS) entry which is preliminary data.</text>
</comment>
<dbReference type="PROSITE" id="PS51195">
    <property type="entry name" value="Q_MOTIF"/>
    <property type="match status" value="1"/>
</dbReference>
<evidence type="ECO:0000256" key="10">
    <source>
        <dbReference type="PROSITE-ProRule" id="PRU00552"/>
    </source>
</evidence>
<comment type="similarity">
    <text evidence="8 11">Belongs to the DEAD box helicase family.</text>
</comment>
<evidence type="ECO:0000256" key="3">
    <source>
        <dbReference type="ARBA" id="ARBA00022741"/>
    </source>
</evidence>
<accession>A0A4U6QJV9</accession>
<evidence type="ECO:0000256" key="6">
    <source>
        <dbReference type="ARBA" id="ARBA00022840"/>
    </source>
</evidence>
<feature type="region of interest" description="Disordered" evidence="12">
    <location>
        <begin position="636"/>
        <end position="676"/>
    </location>
</feature>
<dbReference type="PROSITE" id="PS00039">
    <property type="entry name" value="DEAD_ATP_HELICASE"/>
    <property type="match status" value="1"/>
</dbReference>
<dbReference type="InterPro" id="IPR014014">
    <property type="entry name" value="RNA_helicase_DEAD_Q_motif"/>
</dbReference>
<dbReference type="InterPro" id="IPR005580">
    <property type="entry name" value="DbpA/CsdA_RNA-bd_dom"/>
</dbReference>
<dbReference type="PROSITE" id="PS51192">
    <property type="entry name" value="HELICASE_ATP_BIND_1"/>
    <property type="match status" value="1"/>
</dbReference>
<dbReference type="GO" id="GO:0005840">
    <property type="term" value="C:ribosome"/>
    <property type="evidence" value="ECO:0007669"/>
    <property type="project" value="TreeGrafter"/>
</dbReference>
<dbReference type="GO" id="GO:0005524">
    <property type="term" value="F:ATP binding"/>
    <property type="evidence" value="ECO:0007669"/>
    <property type="project" value="UniProtKB-KW"/>
</dbReference>
<dbReference type="Pfam" id="PF00270">
    <property type="entry name" value="DEAD"/>
    <property type="match status" value="1"/>
</dbReference>
<evidence type="ECO:0000259" key="13">
    <source>
        <dbReference type="PROSITE" id="PS51192"/>
    </source>
</evidence>
<dbReference type="GO" id="GO:0033592">
    <property type="term" value="F:RNA strand annealing activity"/>
    <property type="evidence" value="ECO:0007669"/>
    <property type="project" value="TreeGrafter"/>
</dbReference>
<keyword evidence="7" id="KW-0346">Stress response</keyword>
<protein>
    <recommendedName>
        <fullName evidence="1">RNA helicase</fullName>
        <ecNumber evidence="1">3.6.4.13</ecNumber>
    </recommendedName>
</protein>
<organism evidence="16 17">
    <name type="scientific">Nakamurella flava</name>
    <dbReference type="NCBI Taxonomy" id="2576308"/>
    <lineage>
        <taxon>Bacteria</taxon>
        <taxon>Bacillati</taxon>
        <taxon>Actinomycetota</taxon>
        <taxon>Actinomycetes</taxon>
        <taxon>Nakamurellales</taxon>
        <taxon>Nakamurellaceae</taxon>
        <taxon>Nakamurella</taxon>
    </lineage>
</organism>
<feature type="domain" description="Helicase ATP-binding" evidence="13">
    <location>
        <begin position="103"/>
        <end position="274"/>
    </location>
</feature>
<dbReference type="Pfam" id="PF00271">
    <property type="entry name" value="Helicase_C"/>
    <property type="match status" value="1"/>
</dbReference>
<evidence type="ECO:0000256" key="1">
    <source>
        <dbReference type="ARBA" id="ARBA00012552"/>
    </source>
</evidence>
<dbReference type="InterPro" id="IPR012677">
    <property type="entry name" value="Nucleotide-bd_a/b_plait_sf"/>
</dbReference>
<keyword evidence="6 11" id="KW-0067">ATP-binding</keyword>